<feature type="compositionally biased region" description="Basic and acidic residues" evidence="1">
    <location>
        <begin position="211"/>
        <end position="221"/>
    </location>
</feature>
<evidence type="ECO:0000313" key="3">
    <source>
        <dbReference type="Proteomes" id="UP000886595"/>
    </source>
</evidence>
<dbReference type="PANTHER" id="PTHR14000">
    <property type="entry name" value="FINGER CCCH DOMAIN PROTEIN, PUTATIVE (DUF3755)-RELATED"/>
    <property type="match status" value="1"/>
</dbReference>
<evidence type="ECO:0000256" key="1">
    <source>
        <dbReference type="SAM" id="MobiDB-lite"/>
    </source>
</evidence>
<feature type="region of interest" description="Disordered" evidence="1">
    <location>
        <begin position="1"/>
        <end position="221"/>
    </location>
</feature>
<accession>A0A8X8BC59</accession>
<keyword evidence="3" id="KW-1185">Reference proteome</keyword>
<dbReference type="CDD" id="cd00167">
    <property type="entry name" value="SANT"/>
    <property type="match status" value="1"/>
</dbReference>
<dbReference type="OrthoDB" id="552191at2759"/>
<name>A0A8X8BC59_BRACI</name>
<sequence length="531" mass="58932">MSRKKSPVVSPQPAATSVLRRSTRLISLRSQGKPAKDLGFNSEPPPPRRIRRELGPEAKKSPGSSLRSKRGFSEEKSPPFCPTKAAASTPSCSFTLRRSPRFSSGGGRSLYHFHSGNSVLSSCSTTKSVSSQKEKSGGDGGVRSSRSRARSKTKQMFRDCDEEERVSVCLSEGKGNGVRSRDTSRARPRPKTKQMSRDSNEEEDVSDGEENGVRSKDKDRPCPNTKQICIDCDCYDDEEEVSLGFNEGKRMKLAKENDDEGKGEEGLKTKNERGWTEELELALQGAYLTVKPSPNFWKKVSKMVPGKSAQECFDRVNADLITPRQPQPRSRAKMSNLSPIPHFSLSASKLLKPISPTKAKIRQRKGNLSKKAIRHLLEKQNHMDQGLGFDLFSVLEPGATSSSFLSTPTEKGKSLPRIVESPRLPCSSKDQTDLVSPPVLKQVKNKALHEKYIDHLHVREAKRKAEYNRLVGKENVRPMDNQTNVIAAKDALFFDVQDAVQKLKGLETENSSSSSEFCYGLGETDEEDESI</sequence>
<feature type="region of interest" description="Disordered" evidence="1">
    <location>
        <begin position="402"/>
        <end position="433"/>
    </location>
</feature>
<reference evidence="2 3" key="1">
    <citation type="submission" date="2020-02" db="EMBL/GenBank/DDBJ databases">
        <authorList>
            <person name="Ma Q."/>
            <person name="Huang Y."/>
            <person name="Song X."/>
            <person name="Pei D."/>
        </authorList>
    </citation>
    <scope>NUCLEOTIDE SEQUENCE [LARGE SCALE GENOMIC DNA]</scope>
    <source>
        <strain evidence="2">Sxm20200214</strain>
        <tissue evidence="2">Leaf</tissue>
    </source>
</reference>
<feature type="region of interest" description="Disordered" evidence="1">
    <location>
        <begin position="506"/>
        <end position="531"/>
    </location>
</feature>
<evidence type="ECO:0000313" key="2">
    <source>
        <dbReference type="EMBL" id="KAG2329093.1"/>
    </source>
</evidence>
<comment type="caution">
    <text evidence="2">The sequence shown here is derived from an EMBL/GenBank/DDBJ whole genome shotgun (WGS) entry which is preliminary data.</text>
</comment>
<dbReference type="Gene3D" id="1.10.10.60">
    <property type="entry name" value="Homeodomain-like"/>
    <property type="match status" value="1"/>
</dbReference>
<dbReference type="Proteomes" id="UP000886595">
    <property type="component" value="Unassembled WGS sequence"/>
</dbReference>
<gene>
    <name evidence="2" type="ORF">Bca52824_000273</name>
</gene>
<evidence type="ECO:0008006" key="4">
    <source>
        <dbReference type="Google" id="ProtNLM"/>
    </source>
</evidence>
<dbReference type="InterPro" id="IPR001005">
    <property type="entry name" value="SANT/Myb"/>
</dbReference>
<dbReference type="SUPFAM" id="SSF46689">
    <property type="entry name" value="Homeodomain-like"/>
    <property type="match status" value="1"/>
</dbReference>
<organism evidence="2 3">
    <name type="scientific">Brassica carinata</name>
    <name type="common">Ethiopian mustard</name>
    <name type="synonym">Abyssinian cabbage</name>
    <dbReference type="NCBI Taxonomy" id="52824"/>
    <lineage>
        <taxon>Eukaryota</taxon>
        <taxon>Viridiplantae</taxon>
        <taxon>Streptophyta</taxon>
        <taxon>Embryophyta</taxon>
        <taxon>Tracheophyta</taxon>
        <taxon>Spermatophyta</taxon>
        <taxon>Magnoliopsida</taxon>
        <taxon>eudicotyledons</taxon>
        <taxon>Gunneridae</taxon>
        <taxon>Pentapetalae</taxon>
        <taxon>rosids</taxon>
        <taxon>malvids</taxon>
        <taxon>Brassicales</taxon>
        <taxon>Brassicaceae</taxon>
        <taxon>Brassiceae</taxon>
        <taxon>Brassica</taxon>
    </lineage>
</organism>
<feature type="compositionally biased region" description="Polar residues" evidence="1">
    <location>
        <begin position="86"/>
        <end position="96"/>
    </location>
</feature>
<dbReference type="InterPro" id="IPR009057">
    <property type="entry name" value="Homeodomain-like_sf"/>
</dbReference>
<feature type="compositionally biased region" description="Low complexity" evidence="1">
    <location>
        <begin position="17"/>
        <end position="30"/>
    </location>
</feature>
<feature type="compositionally biased region" description="Acidic residues" evidence="1">
    <location>
        <begin position="200"/>
        <end position="210"/>
    </location>
</feature>
<feature type="compositionally biased region" description="Basic residues" evidence="1">
    <location>
        <begin position="145"/>
        <end position="155"/>
    </location>
</feature>
<protein>
    <recommendedName>
        <fullName evidence="4">Myb-like domain-containing protein</fullName>
    </recommendedName>
</protein>
<proteinExistence type="predicted"/>
<feature type="compositionally biased region" description="Low complexity" evidence="1">
    <location>
        <begin position="118"/>
        <end position="131"/>
    </location>
</feature>
<dbReference type="PANTHER" id="PTHR14000:SF17">
    <property type="entry name" value="MYB-LIKE DOMAIN-CONTAINING PROTEIN"/>
    <property type="match status" value="1"/>
</dbReference>
<dbReference type="EMBL" id="JAAMPC010000001">
    <property type="protein sequence ID" value="KAG2329093.1"/>
    <property type="molecule type" value="Genomic_DNA"/>
</dbReference>
<dbReference type="AlphaFoldDB" id="A0A8X8BC59"/>